<protein>
    <submittedName>
        <fullName evidence="2">Uncharacterized protein</fullName>
    </submittedName>
</protein>
<dbReference type="OMA" id="QIEWAST"/>
<dbReference type="RefSeq" id="XP_047757114.1">
    <property type="nucleotide sequence ID" value="XM_047900532.1"/>
</dbReference>
<feature type="compositionally biased region" description="Acidic residues" evidence="1">
    <location>
        <begin position="275"/>
        <end position="288"/>
    </location>
</feature>
<dbReference type="KEGG" id="ffu:CLAFUR5_01384"/>
<dbReference type="EMBL" id="CP090163">
    <property type="protein sequence ID" value="UJO12748.1"/>
    <property type="molecule type" value="Genomic_DNA"/>
</dbReference>
<gene>
    <name evidence="2" type="ORF">CLAFUR5_01384</name>
</gene>
<sequence length="539" mass="60242">MADSNSRSTRSTAIAVQQRPKKTYKEPQADRVATVQPGWTHLWTNNERIVLRLLNELFPWKPDERTTIFNTLFKDEHAAAGLSAGRDDGSLRAQWSDRTRPGRAYWENIKAGPQGRKEEREWQALETEVRRVAKEQGVQVTGSVGEETKKGEEKNKERATIGSEGAESSRKRKNEKLAQQAVGRSRKSGKFVKEAKGKPRGSEAEVQPDGEGGMEAARQLHEEDPEQRPEPEDEQSSRKRTNQILAQQAVGRSRKGGRFVSERKKGKQRAGEVEVQPDEEGTEIDGQQDEEHGERDDQQHDRPELGQPSRKPKNEMLAQQAIGRTRKGGRFTIDDGMDLDEQHDKQSGSPPTRTTLDIVSTDTASQDANIGLVQTSLDAPPLPMIHTSQIEWASTDPFWTASPVPGYTHIPTTSPLYNFSGKTHRVHDLNSRPTDTILCNPTFCNVCSSTFLDPVTATSPSGGLPYVHAKDLQKVDGKWIFAPSCGEGFDRQNTEYTEWFRRNVVFGDGVARTVAVCTYAKCWVCREHTVVMRKKASGS</sequence>
<feature type="compositionally biased region" description="Basic and acidic residues" evidence="1">
    <location>
        <begin position="289"/>
        <end position="304"/>
    </location>
</feature>
<evidence type="ECO:0000256" key="1">
    <source>
        <dbReference type="SAM" id="MobiDB-lite"/>
    </source>
</evidence>
<feature type="region of interest" description="Disordered" evidence="1">
    <location>
        <begin position="136"/>
        <end position="356"/>
    </location>
</feature>
<dbReference type="AlphaFoldDB" id="A0A9Q8P499"/>
<feature type="compositionally biased region" description="Basic and acidic residues" evidence="1">
    <location>
        <begin position="191"/>
        <end position="203"/>
    </location>
</feature>
<feature type="compositionally biased region" description="Basic and acidic residues" evidence="1">
    <location>
        <begin position="218"/>
        <end position="230"/>
    </location>
</feature>
<dbReference type="GeneID" id="71981262"/>
<reference evidence="2" key="1">
    <citation type="submission" date="2021-12" db="EMBL/GenBank/DDBJ databases">
        <authorList>
            <person name="Zaccaron A."/>
            <person name="Stergiopoulos I."/>
        </authorList>
    </citation>
    <scope>NUCLEOTIDE SEQUENCE</scope>
    <source>
        <strain evidence="2">Race5_Kim</strain>
    </source>
</reference>
<evidence type="ECO:0000313" key="3">
    <source>
        <dbReference type="Proteomes" id="UP000756132"/>
    </source>
</evidence>
<dbReference type="Proteomes" id="UP000756132">
    <property type="component" value="Chromosome 1"/>
</dbReference>
<proteinExistence type="predicted"/>
<evidence type="ECO:0000313" key="2">
    <source>
        <dbReference type="EMBL" id="UJO12748.1"/>
    </source>
</evidence>
<feature type="compositionally biased region" description="Polar residues" evidence="1">
    <location>
        <begin position="347"/>
        <end position="356"/>
    </location>
</feature>
<organism evidence="2 3">
    <name type="scientific">Passalora fulva</name>
    <name type="common">Tomato leaf mold</name>
    <name type="synonym">Cladosporium fulvum</name>
    <dbReference type="NCBI Taxonomy" id="5499"/>
    <lineage>
        <taxon>Eukaryota</taxon>
        <taxon>Fungi</taxon>
        <taxon>Dikarya</taxon>
        <taxon>Ascomycota</taxon>
        <taxon>Pezizomycotina</taxon>
        <taxon>Dothideomycetes</taxon>
        <taxon>Dothideomycetidae</taxon>
        <taxon>Mycosphaerellales</taxon>
        <taxon>Mycosphaerellaceae</taxon>
        <taxon>Fulvia</taxon>
    </lineage>
</organism>
<keyword evidence="3" id="KW-1185">Reference proteome</keyword>
<accession>A0A9Q8P499</accession>
<name>A0A9Q8P499_PASFU</name>
<reference evidence="2" key="2">
    <citation type="journal article" date="2022" name="Microb. Genom.">
        <title>A chromosome-scale genome assembly of the tomato pathogen Cladosporium fulvum reveals a compartmentalized genome architecture and the presence of a dispensable chromosome.</title>
        <authorList>
            <person name="Zaccaron A.Z."/>
            <person name="Chen L.H."/>
            <person name="Samaras A."/>
            <person name="Stergiopoulos I."/>
        </authorList>
    </citation>
    <scope>NUCLEOTIDE SEQUENCE</scope>
    <source>
        <strain evidence="2">Race5_Kim</strain>
    </source>
</reference>
<dbReference type="OrthoDB" id="10511019at2759"/>
<feature type="region of interest" description="Disordered" evidence="1">
    <location>
        <begin position="1"/>
        <end position="27"/>
    </location>
</feature>
<feature type="compositionally biased region" description="Basic and acidic residues" evidence="1">
    <location>
        <begin position="146"/>
        <end position="159"/>
    </location>
</feature>
<feature type="compositionally biased region" description="Polar residues" evidence="1">
    <location>
        <begin position="1"/>
        <end position="15"/>
    </location>
</feature>